<dbReference type="InParanoid" id="D8UER6"/>
<feature type="transmembrane region" description="Helical" evidence="1">
    <location>
        <begin position="188"/>
        <end position="208"/>
    </location>
</feature>
<evidence type="ECO:0000313" key="2">
    <source>
        <dbReference type="EMBL" id="EFJ41818.1"/>
    </source>
</evidence>
<reference evidence="2 3" key="1">
    <citation type="journal article" date="2010" name="Science">
        <title>Genomic analysis of organismal complexity in the multicellular green alga Volvox carteri.</title>
        <authorList>
            <person name="Prochnik S.E."/>
            <person name="Umen J."/>
            <person name="Nedelcu A.M."/>
            <person name="Hallmann A."/>
            <person name="Miller S.M."/>
            <person name="Nishii I."/>
            <person name="Ferris P."/>
            <person name="Kuo A."/>
            <person name="Mitros T."/>
            <person name="Fritz-Laylin L.K."/>
            <person name="Hellsten U."/>
            <person name="Chapman J."/>
            <person name="Simakov O."/>
            <person name="Rensing S.A."/>
            <person name="Terry A."/>
            <person name="Pangilinan J."/>
            <person name="Kapitonov V."/>
            <person name="Jurka J."/>
            <person name="Salamov A."/>
            <person name="Shapiro H."/>
            <person name="Schmutz J."/>
            <person name="Grimwood J."/>
            <person name="Lindquist E."/>
            <person name="Lucas S."/>
            <person name="Grigoriev I.V."/>
            <person name="Schmitt R."/>
            <person name="Kirk D."/>
            <person name="Rokhsar D.S."/>
        </authorList>
    </citation>
    <scope>NUCLEOTIDE SEQUENCE [LARGE SCALE GENOMIC DNA]</scope>
    <source>
        <strain evidence="3">f. Nagariensis / Eve</strain>
    </source>
</reference>
<protein>
    <submittedName>
        <fullName evidence="2">Uncharacterized protein</fullName>
    </submittedName>
</protein>
<keyword evidence="3" id="KW-1185">Reference proteome</keyword>
<dbReference type="Proteomes" id="UP000001058">
    <property type="component" value="Unassembled WGS sequence"/>
</dbReference>
<organism evidence="3">
    <name type="scientific">Volvox carteri f. nagariensis</name>
    <dbReference type="NCBI Taxonomy" id="3068"/>
    <lineage>
        <taxon>Eukaryota</taxon>
        <taxon>Viridiplantae</taxon>
        <taxon>Chlorophyta</taxon>
        <taxon>core chlorophytes</taxon>
        <taxon>Chlorophyceae</taxon>
        <taxon>CS clade</taxon>
        <taxon>Chlamydomonadales</taxon>
        <taxon>Volvocaceae</taxon>
        <taxon>Volvox</taxon>
    </lineage>
</organism>
<evidence type="ECO:0000313" key="3">
    <source>
        <dbReference type="Proteomes" id="UP000001058"/>
    </source>
</evidence>
<dbReference type="GeneID" id="9620654"/>
<dbReference type="KEGG" id="vcn:VOLCADRAFT_98214"/>
<gene>
    <name evidence="2" type="ORF">VOLCADRAFT_98214</name>
</gene>
<keyword evidence="1" id="KW-0472">Membrane</keyword>
<dbReference type="AlphaFoldDB" id="D8UER6"/>
<dbReference type="RefSeq" id="XP_002957164.1">
    <property type="nucleotide sequence ID" value="XM_002957118.1"/>
</dbReference>
<name>D8UER6_VOLCA</name>
<sequence length="347" mass="36379">MSEHTVLNPQSIKLTPQFFFQKRYRRHSQSNDGVAASAVAELLSPRPTICPQNFPISISPSPPTPHRHPTATLDGLSPKWRTALKLAEAVATAAAAAEADVTATADPGGSSAISLSRRGRCCSGGGLPEIAAAMMVSAEAAAAAAAAAHCPLQKLRVPLLASLRVMPSAAQTANVAASPHPWKPASLLPIHLLLLTLRIFLALMLMLPMQLALLMRTRHWLDPDDHHPTCPSTVMPTVLQRLAVAKPPGGSLNSGWRSVHRHAGCGCDGAGSSYGGGGTIAVMAASDEQLVRRCRHHRPDEPPSTLCTTSYGTSCLQLILQGVQVGKVGLKPDGGSCEGDADIVEPC</sequence>
<proteinExistence type="predicted"/>
<keyword evidence="1" id="KW-1133">Transmembrane helix</keyword>
<keyword evidence="1" id="KW-0812">Transmembrane</keyword>
<dbReference type="EMBL" id="GL378390">
    <property type="protein sequence ID" value="EFJ41818.1"/>
    <property type="molecule type" value="Genomic_DNA"/>
</dbReference>
<accession>D8UER6</accession>
<evidence type="ECO:0000256" key="1">
    <source>
        <dbReference type="SAM" id="Phobius"/>
    </source>
</evidence>